<gene>
    <name evidence="3" type="ORF">BOKJ2_LOCUS6612</name>
</gene>
<feature type="compositionally biased region" description="Acidic residues" evidence="1">
    <location>
        <begin position="292"/>
        <end position="305"/>
    </location>
</feature>
<keyword evidence="2" id="KW-0472">Membrane</keyword>
<evidence type="ECO:0000256" key="1">
    <source>
        <dbReference type="SAM" id="MobiDB-lite"/>
    </source>
</evidence>
<dbReference type="EMBL" id="CAJFDH010000003">
    <property type="protein sequence ID" value="CAD5216476.1"/>
    <property type="molecule type" value="Genomic_DNA"/>
</dbReference>
<reference evidence="3" key="1">
    <citation type="submission" date="2020-09" db="EMBL/GenBank/DDBJ databases">
        <authorList>
            <person name="Kikuchi T."/>
        </authorList>
    </citation>
    <scope>NUCLEOTIDE SEQUENCE</scope>
    <source>
        <strain evidence="3">SH1</strain>
    </source>
</reference>
<feature type="transmembrane region" description="Helical" evidence="2">
    <location>
        <begin position="71"/>
        <end position="92"/>
    </location>
</feature>
<keyword evidence="4" id="KW-1185">Reference proteome</keyword>
<dbReference type="Proteomes" id="UP000783686">
    <property type="component" value="Unassembled WGS sequence"/>
</dbReference>
<sequence length="371" mass="42271">MWPIKDLWNTTAVLLCAYGIQQLMEKNEERALWAAIGAVSCTLISPVYYYHDINGKIKSGFMNLGSGVKKVLNFLIVRPVCFVYETLKYIVLLKWMSGLKQRISAVGSYIYGTLDTYILQYIRAAGRRVHQSFVYWCYFHWWTDLKAVLKVWIGEPAVQKIRRIREKVVYVVGGYWLAPLGKYCGNVALDGLKYLMGVGNKCAVAIGNSVVYPLMVFAYDQLKVATLYTYDIVGRPVVEVLVRKYKTAEDFAFIYVLGPTANVVINSVPEKNPFCDDTDDDLKEFLPNAAESEFEDEESASDSDDSLPPIELPVKKKNDVLPKTTVDELDDDSFLVSRLNREFSLSDSSDEEFLLFPKKDRTRRRKKVSAN</sequence>
<evidence type="ECO:0000313" key="3">
    <source>
        <dbReference type="EMBL" id="CAD5216476.1"/>
    </source>
</evidence>
<accession>A0A811KN40</accession>
<dbReference type="EMBL" id="CAJFCW020000003">
    <property type="protein sequence ID" value="CAG9106027.1"/>
    <property type="molecule type" value="Genomic_DNA"/>
</dbReference>
<feature type="transmembrane region" description="Helical" evidence="2">
    <location>
        <begin position="31"/>
        <end position="51"/>
    </location>
</feature>
<dbReference type="AlphaFoldDB" id="A0A811KN40"/>
<comment type="caution">
    <text evidence="3">The sequence shown here is derived from an EMBL/GenBank/DDBJ whole genome shotgun (WGS) entry which is preliminary data.</text>
</comment>
<proteinExistence type="predicted"/>
<organism evidence="3 4">
    <name type="scientific">Bursaphelenchus okinawaensis</name>
    <dbReference type="NCBI Taxonomy" id="465554"/>
    <lineage>
        <taxon>Eukaryota</taxon>
        <taxon>Metazoa</taxon>
        <taxon>Ecdysozoa</taxon>
        <taxon>Nematoda</taxon>
        <taxon>Chromadorea</taxon>
        <taxon>Rhabditida</taxon>
        <taxon>Tylenchina</taxon>
        <taxon>Tylenchomorpha</taxon>
        <taxon>Aphelenchoidea</taxon>
        <taxon>Aphelenchoididae</taxon>
        <taxon>Bursaphelenchus</taxon>
    </lineage>
</organism>
<dbReference type="Proteomes" id="UP000614601">
    <property type="component" value="Unassembled WGS sequence"/>
</dbReference>
<evidence type="ECO:0000313" key="4">
    <source>
        <dbReference type="Proteomes" id="UP000614601"/>
    </source>
</evidence>
<keyword evidence="2" id="KW-0812">Transmembrane</keyword>
<name>A0A811KN40_9BILA</name>
<dbReference type="OrthoDB" id="5872298at2759"/>
<keyword evidence="2" id="KW-1133">Transmembrane helix</keyword>
<evidence type="ECO:0000256" key="2">
    <source>
        <dbReference type="SAM" id="Phobius"/>
    </source>
</evidence>
<protein>
    <submittedName>
        <fullName evidence="3">Uncharacterized protein</fullName>
    </submittedName>
</protein>
<feature type="region of interest" description="Disordered" evidence="1">
    <location>
        <begin position="292"/>
        <end position="315"/>
    </location>
</feature>